<gene>
    <name evidence="3" type="ORF">CAPTEDRAFT_142302</name>
</gene>
<dbReference type="OMA" id="GNVTEWF"/>
<dbReference type="SUPFAM" id="SSF56300">
    <property type="entry name" value="Metallo-dependent phosphatases"/>
    <property type="match status" value="1"/>
</dbReference>
<dbReference type="EMBL" id="AMQN01005862">
    <property type="status" value="NOT_ANNOTATED_CDS"/>
    <property type="molecule type" value="Genomic_DNA"/>
</dbReference>
<keyword evidence="1" id="KW-0812">Transmembrane</keyword>
<dbReference type="Pfam" id="PF00149">
    <property type="entry name" value="Metallophos"/>
    <property type="match status" value="1"/>
</dbReference>
<dbReference type="CDD" id="cd07385">
    <property type="entry name" value="MPP_YkuE_C"/>
    <property type="match status" value="1"/>
</dbReference>
<feature type="transmembrane region" description="Helical" evidence="1">
    <location>
        <begin position="7"/>
        <end position="25"/>
    </location>
</feature>
<reference evidence="3 5" key="2">
    <citation type="journal article" date="2013" name="Nature">
        <title>Insights into bilaterian evolution from three spiralian genomes.</title>
        <authorList>
            <person name="Simakov O."/>
            <person name="Marletaz F."/>
            <person name="Cho S.J."/>
            <person name="Edsinger-Gonzales E."/>
            <person name="Havlak P."/>
            <person name="Hellsten U."/>
            <person name="Kuo D.H."/>
            <person name="Larsson T."/>
            <person name="Lv J."/>
            <person name="Arendt D."/>
            <person name="Savage R."/>
            <person name="Osoegawa K."/>
            <person name="de Jong P."/>
            <person name="Grimwood J."/>
            <person name="Chapman J.A."/>
            <person name="Shapiro H."/>
            <person name="Aerts A."/>
            <person name="Otillar R.P."/>
            <person name="Terry A.Y."/>
            <person name="Boore J.L."/>
            <person name="Grigoriev I.V."/>
            <person name="Lindberg D.R."/>
            <person name="Seaver E.C."/>
            <person name="Weisblat D.A."/>
            <person name="Putnam N.H."/>
            <person name="Rokhsar D.S."/>
        </authorList>
    </citation>
    <scope>NUCLEOTIDE SEQUENCE</scope>
    <source>
        <strain evidence="3 5">I ESC-2004</strain>
    </source>
</reference>
<sequence>MAAKKLYALAFLVFFLVFGVLYFIPVEKEIRGRINKIQLTCLAQLVLSILSLYIWRRVKSTSLALSSASFVCSAGAFRGLLVIFFALVHFSFISWDSSYFTTPKTNPLTNLSFISLGIYIQLIMCLIAIDTLFLTLSFFKFSLPTDLKVYRKYKLLLSVTLALVLGVSGVYNASKPSIVTYQSIPINGLPKSLNNLKIIQICDLHIGPTVGDSRIQETVMAVNRLEPDIVVITGDLVDASVGQMLPVVQHLGGMKSKLGVFFVTGNHEYITGYVDDWFEELQKIGIQILHNSNVKIKLSPTDSEYLCLAGTDDIEAKRFRYGDHGMDLDAAVKSCDPKAPVVLLAHQPKAAKMALDSDYNIQLVLSGHTHGGQMLPMTVIAYFVNPFYAGHYVYKEKNVYVSQGTMFWGIPMRHFSAAEISVITLLRSSYIQ</sequence>
<keyword evidence="5" id="KW-1185">Reference proteome</keyword>
<dbReference type="EnsemblMetazoa" id="CapteT142302">
    <property type="protein sequence ID" value="CapteP142302"/>
    <property type="gene ID" value="CapteG142302"/>
</dbReference>
<reference evidence="4" key="3">
    <citation type="submission" date="2015-06" db="UniProtKB">
        <authorList>
            <consortium name="EnsemblMetazoa"/>
        </authorList>
    </citation>
    <scope>IDENTIFICATION</scope>
</reference>
<dbReference type="HOGENOM" id="CLU_025443_5_2_1"/>
<evidence type="ECO:0000313" key="3">
    <source>
        <dbReference type="EMBL" id="ELU11051.1"/>
    </source>
</evidence>
<feature type="transmembrane region" description="Helical" evidence="1">
    <location>
        <begin position="155"/>
        <end position="174"/>
    </location>
</feature>
<proteinExistence type="predicted"/>
<feature type="transmembrane region" description="Helical" evidence="1">
    <location>
        <begin position="67"/>
        <end position="93"/>
    </location>
</feature>
<dbReference type="EMBL" id="KB297016">
    <property type="protein sequence ID" value="ELU11051.1"/>
    <property type="molecule type" value="Genomic_DNA"/>
</dbReference>
<organism evidence="3">
    <name type="scientific">Capitella teleta</name>
    <name type="common">Polychaete worm</name>
    <dbReference type="NCBI Taxonomy" id="283909"/>
    <lineage>
        <taxon>Eukaryota</taxon>
        <taxon>Metazoa</taxon>
        <taxon>Spiralia</taxon>
        <taxon>Lophotrochozoa</taxon>
        <taxon>Annelida</taxon>
        <taxon>Polychaeta</taxon>
        <taxon>Sedentaria</taxon>
        <taxon>Scolecida</taxon>
        <taxon>Capitellidae</taxon>
        <taxon>Capitella</taxon>
    </lineage>
</organism>
<keyword evidence="1" id="KW-0472">Membrane</keyword>
<evidence type="ECO:0000259" key="2">
    <source>
        <dbReference type="Pfam" id="PF00149"/>
    </source>
</evidence>
<dbReference type="PANTHER" id="PTHR31302">
    <property type="entry name" value="TRANSMEMBRANE PROTEIN WITH METALLOPHOSPHOESTERASE DOMAIN-RELATED"/>
    <property type="match status" value="1"/>
</dbReference>
<dbReference type="InterPro" id="IPR029052">
    <property type="entry name" value="Metallo-depent_PP-like"/>
</dbReference>
<dbReference type="AlphaFoldDB" id="R7V3X3"/>
<dbReference type="OrthoDB" id="783096at2759"/>
<dbReference type="InterPro" id="IPR051158">
    <property type="entry name" value="Metallophosphoesterase_sf"/>
</dbReference>
<evidence type="ECO:0000313" key="5">
    <source>
        <dbReference type="Proteomes" id="UP000014760"/>
    </source>
</evidence>
<dbReference type="InterPro" id="IPR004843">
    <property type="entry name" value="Calcineurin-like_PHP"/>
</dbReference>
<feature type="domain" description="Calcineurin-like phosphoesterase" evidence="2">
    <location>
        <begin position="196"/>
        <end position="371"/>
    </location>
</feature>
<keyword evidence="1" id="KW-1133">Transmembrane helix</keyword>
<evidence type="ECO:0000313" key="4">
    <source>
        <dbReference type="EnsemblMetazoa" id="CapteP142302"/>
    </source>
</evidence>
<dbReference type="Proteomes" id="UP000014760">
    <property type="component" value="Unassembled WGS sequence"/>
</dbReference>
<reference evidence="5" key="1">
    <citation type="submission" date="2012-12" db="EMBL/GenBank/DDBJ databases">
        <authorList>
            <person name="Hellsten U."/>
            <person name="Grimwood J."/>
            <person name="Chapman J.A."/>
            <person name="Shapiro H."/>
            <person name="Aerts A."/>
            <person name="Otillar R.P."/>
            <person name="Terry A.Y."/>
            <person name="Boore J.L."/>
            <person name="Simakov O."/>
            <person name="Marletaz F."/>
            <person name="Cho S.-J."/>
            <person name="Edsinger-Gonzales E."/>
            <person name="Havlak P."/>
            <person name="Kuo D.-H."/>
            <person name="Larsson T."/>
            <person name="Lv J."/>
            <person name="Arendt D."/>
            <person name="Savage R."/>
            <person name="Osoegawa K."/>
            <person name="de Jong P."/>
            <person name="Lindberg D.R."/>
            <person name="Seaver E.C."/>
            <person name="Weisblat D.A."/>
            <person name="Putnam N.H."/>
            <person name="Grigoriev I.V."/>
            <person name="Rokhsar D.S."/>
        </authorList>
    </citation>
    <scope>NUCLEOTIDE SEQUENCE</scope>
    <source>
        <strain evidence="5">I ESC-2004</strain>
    </source>
</reference>
<dbReference type="STRING" id="283909.R7V3X3"/>
<dbReference type="GO" id="GO:0016787">
    <property type="term" value="F:hydrolase activity"/>
    <property type="evidence" value="ECO:0007669"/>
    <property type="project" value="InterPro"/>
</dbReference>
<feature type="transmembrane region" description="Helical" evidence="1">
    <location>
        <begin position="37"/>
        <end position="55"/>
    </location>
</feature>
<dbReference type="Gene3D" id="3.60.21.10">
    <property type="match status" value="1"/>
</dbReference>
<evidence type="ECO:0000256" key="1">
    <source>
        <dbReference type="SAM" id="Phobius"/>
    </source>
</evidence>
<protein>
    <recommendedName>
        <fullName evidence="2">Calcineurin-like phosphoesterase domain-containing protein</fullName>
    </recommendedName>
</protein>
<accession>R7V3X3</accession>
<feature type="transmembrane region" description="Helical" evidence="1">
    <location>
        <begin position="113"/>
        <end position="134"/>
    </location>
</feature>
<dbReference type="PANTHER" id="PTHR31302:SF0">
    <property type="entry name" value="TRANSMEMBRANE PROTEIN WITH METALLOPHOSPHOESTERASE DOMAIN"/>
    <property type="match status" value="1"/>
</dbReference>
<name>R7V3X3_CAPTE</name>